<keyword evidence="2" id="KW-1133">Transmembrane helix</keyword>
<keyword evidence="2" id="KW-0812">Transmembrane</keyword>
<feature type="transmembrane region" description="Helical" evidence="2">
    <location>
        <begin position="6"/>
        <end position="21"/>
    </location>
</feature>
<feature type="region of interest" description="Disordered" evidence="1">
    <location>
        <begin position="133"/>
        <end position="174"/>
    </location>
</feature>
<proteinExistence type="predicted"/>
<accession>A0AB35YRC6</accession>
<gene>
    <name evidence="4" type="ORF">VZD24_07355</name>
    <name evidence="3" type="ORF">VZD85_00435</name>
</gene>
<name>A0AB35YRC6_9FLAO</name>
<keyword evidence="2" id="KW-0472">Membrane</keyword>
<comment type="caution">
    <text evidence="3">The sequence shown here is derived from an EMBL/GenBank/DDBJ whole genome shotgun (WGS) entry which is preliminary data.</text>
</comment>
<evidence type="ECO:0000313" key="6">
    <source>
        <dbReference type="Proteomes" id="UP001390963"/>
    </source>
</evidence>
<dbReference type="RefSeq" id="WP_342686371.1">
    <property type="nucleotide sequence ID" value="NZ_JAZBJM010000001.1"/>
</dbReference>
<feature type="transmembrane region" description="Helical" evidence="2">
    <location>
        <begin position="85"/>
        <end position="108"/>
    </location>
</feature>
<sequence>MTFEIIVFIAAVLFGILLYWTESKSNRLYRFFNKLTHSKELQMKPASRKGFVHQQNFLMRFVWITLMYLLAAIVIAVVLPFVVNYIQYFISAIVATILGTYIASLFLFARDKTKKENLEKAFAKGKETIGEFTQDIRDNFDSEEEIDPEPKTSTKPDEPKLSARERLKNKGMIK</sequence>
<evidence type="ECO:0000313" key="4">
    <source>
        <dbReference type="EMBL" id="MEM0573326.1"/>
    </source>
</evidence>
<dbReference type="AlphaFoldDB" id="A0AB35YRC6"/>
<feature type="transmembrane region" description="Helical" evidence="2">
    <location>
        <begin position="57"/>
        <end position="79"/>
    </location>
</feature>
<dbReference type="EMBL" id="JBANCF010000004">
    <property type="protein sequence ID" value="MEM0573326.1"/>
    <property type="molecule type" value="Genomic_DNA"/>
</dbReference>
<dbReference type="EMBL" id="JAZBJM010000001">
    <property type="protein sequence ID" value="MEM0516802.1"/>
    <property type="molecule type" value="Genomic_DNA"/>
</dbReference>
<reference evidence="3 6" key="1">
    <citation type="submission" date="2024-01" db="EMBL/GenBank/DDBJ databases">
        <title>Aequorivita flavus sp. nov., isolated from deep-sea sediment.</title>
        <authorList>
            <person name="Chen X."/>
        </authorList>
    </citation>
    <scope>NUCLEOTIDE SEQUENCE</scope>
    <source>
        <strain evidence="3">MCCC 1A16923</strain>
        <strain evidence="4 6">MCCC 1A16935</strain>
    </source>
</reference>
<dbReference type="Proteomes" id="UP001388259">
    <property type="component" value="Unassembled WGS sequence"/>
</dbReference>
<protein>
    <submittedName>
        <fullName evidence="3">Uncharacterized protein</fullName>
    </submittedName>
</protein>
<organism evidence="3 5">
    <name type="scientific">Aequorivita flava</name>
    <dbReference type="NCBI Taxonomy" id="3114371"/>
    <lineage>
        <taxon>Bacteria</taxon>
        <taxon>Pseudomonadati</taxon>
        <taxon>Bacteroidota</taxon>
        <taxon>Flavobacteriia</taxon>
        <taxon>Flavobacteriales</taxon>
        <taxon>Flavobacteriaceae</taxon>
        <taxon>Aequorivita</taxon>
    </lineage>
</organism>
<evidence type="ECO:0000313" key="3">
    <source>
        <dbReference type="EMBL" id="MEM0516802.1"/>
    </source>
</evidence>
<evidence type="ECO:0000313" key="5">
    <source>
        <dbReference type="Proteomes" id="UP001388259"/>
    </source>
</evidence>
<feature type="compositionally biased region" description="Basic and acidic residues" evidence="1">
    <location>
        <begin position="148"/>
        <end position="168"/>
    </location>
</feature>
<evidence type="ECO:0000256" key="1">
    <source>
        <dbReference type="SAM" id="MobiDB-lite"/>
    </source>
</evidence>
<dbReference type="Proteomes" id="UP001390963">
    <property type="component" value="Unassembled WGS sequence"/>
</dbReference>
<evidence type="ECO:0000256" key="2">
    <source>
        <dbReference type="SAM" id="Phobius"/>
    </source>
</evidence>
<keyword evidence="6" id="KW-1185">Reference proteome</keyword>